<dbReference type="AlphaFoldDB" id="T0ZCE6"/>
<dbReference type="EMBL" id="AUZX01011841">
    <property type="protein sequence ID" value="EQD41777.1"/>
    <property type="molecule type" value="Genomic_DNA"/>
</dbReference>
<reference evidence="2" key="2">
    <citation type="journal article" date="2014" name="ISME J.">
        <title>Microbial stratification in low pH oxic and suboxic macroscopic growths along an acid mine drainage.</title>
        <authorList>
            <person name="Mendez-Garcia C."/>
            <person name="Mesa V."/>
            <person name="Sprenger R.R."/>
            <person name="Richter M."/>
            <person name="Diez M.S."/>
            <person name="Solano J."/>
            <person name="Bargiela R."/>
            <person name="Golyshina O.V."/>
            <person name="Manteca A."/>
            <person name="Ramos J.L."/>
            <person name="Gallego J.R."/>
            <person name="Llorente I."/>
            <person name="Martins Dos Santos V.A."/>
            <person name="Jensen O.N."/>
            <person name="Pelaez A.I."/>
            <person name="Sanchez J."/>
            <person name="Ferrer M."/>
        </authorList>
    </citation>
    <scope>NUCLEOTIDE SEQUENCE</scope>
</reference>
<gene>
    <name evidence="2" type="ORF">B1A_16102</name>
</gene>
<proteinExistence type="predicted"/>
<accession>T0ZCE6</accession>
<evidence type="ECO:0000313" key="2">
    <source>
        <dbReference type="EMBL" id="EQD41777.1"/>
    </source>
</evidence>
<dbReference type="InterPro" id="IPR025747">
    <property type="entry name" value="ThiC-associated_dom"/>
</dbReference>
<reference evidence="2" key="1">
    <citation type="submission" date="2013-08" db="EMBL/GenBank/DDBJ databases">
        <authorList>
            <person name="Mendez C."/>
            <person name="Richter M."/>
            <person name="Ferrer M."/>
            <person name="Sanchez J."/>
        </authorList>
    </citation>
    <scope>NUCLEOTIDE SEQUENCE</scope>
</reference>
<protein>
    <submittedName>
        <fullName evidence="2">Thiamine biosynthesis protein ThiC</fullName>
    </submittedName>
</protein>
<feature type="domain" description="ThiC-associated" evidence="1">
    <location>
        <begin position="1"/>
        <end position="54"/>
    </location>
</feature>
<name>T0ZCE6_9ZZZZ</name>
<evidence type="ECO:0000259" key="1">
    <source>
        <dbReference type="Pfam" id="PF13667"/>
    </source>
</evidence>
<organism evidence="2">
    <name type="scientific">mine drainage metagenome</name>
    <dbReference type="NCBI Taxonomy" id="410659"/>
    <lineage>
        <taxon>unclassified sequences</taxon>
        <taxon>metagenomes</taxon>
        <taxon>ecological metagenomes</taxon>
    </lineage>
</organism>
<comment type="caution">
    <text evidence="2">The sequence shown here is derived from an EMBL/GenBank/DDBJ whole genome shotgun (WGS) entry which is preliminary data.</text>
</comment>
<sequence>MQGSRVDLRVPMREVQLADTPAMFGAEVNTPLALYDTSGPYTDPAARIDLTAGL</sequence>
<feature type="non-terminal residue" evidence="2">
    <location>
        <position position="54"/>
    </location>
</feature>
<dbReference type="Pfam" id="PF13667">
    <property type="entry name" value="ThiC-associated"/>
    <property type="match status" value="1"/>
</dbReference>